<evidence type="ECO:0000313" key="2">
    <source>
        <dbReference type="Proteomes" id="UP000559404"/>
    </source>
</evidence>
<comment type="caution">
    <text evidence="1">The sequence shown here is derived from an EMBL/GenBank/DDBJ whole genome shotgun (WGS) entry which is preliminary data.</text>
</comment>
<reference evidence="1 2" key="2">
    <citation type="submission" date="2020-08" db="EMBL/GenBank/DDBJ databases">
        <title>Stappia taiwanensis sp. nov., isolated from a coastal thermal spring.</title>
        <authorList>
            <person name="Kampfer P."/>
        </authorList>
    </citation>
    <scope>NUCLEOTIDE SEQUENCE [LARGE SCALE GENOMIC DNA]</scope>
    <source>
        <strain evidence="1 2">DSM 23284</strain>
    </source>
</reference>
<dbReference type="RefSeq" id="WP_181759116.1">
    <property type="nucleotide sequence ID" value="NZ_BMCR01000004.1"/>
</dbReference>
<dbReference type="EMBL" id="JACEON010000003">
    <property type="protein sequence ID" value="MBA4610926.1"/>
    <property type="molecule type" value="Genomic_DNA"/>
</dbReference>
<keyword evidence="2" id="KW-1185">Reference proteome</keyword>
<dbReference type="AlphaFoldDB" id="A0A838XQR2"/>
<dbReference type="Proteomes" id="UP000559404">
    <property type="component" value="Unassembled WGS sequence"/>
</dbReference>
<name>A0A838XQR2_9HYPH</name>
<accession>A0A838XQR2</accession>
<gene>
    <name evidence="1" type="ORF">H1W37_04635</name>
</gene>
<sequence>MNEDGDKVELPLRGADELARAMDKVRDSSMEVSVNLRGALKQALVDGKRLETVFRALALSLSEKALSAALAPLEKGLSGAIGGLLGGFGNVLGGGLLGTATPTVTPFAKGGVVGTPTYFPMSGQSTGLMGEAGAEAILPLARDASGRLGVAAGAGGPAMPQIVFNVEARDADSFARSEAQISTMVARAVGRGRRGL</sequence>
<evidence type="ECO:0000313" key="1">
    <source>
        <dbReference type="EMBL" id="MBA4610926.1"/>
    </source>
</evidence>
<protein>
    <submittedName>
        <fullName evidence="1">Phage tail tape measure protein</fullName>
    </submittedName>
</protein>
<organism evidence="1 2">
    <name type="scientific">Stappia taiwanensis</name>
    <dbReference type="NCBI Taxonomy" id="992267"/>
    <lineage>
        <taxon>Bacteria</taxon>
        <taxon>Pseudomonadati</taxon>
        <taxon>Pseudomonadota</taxon>
        <taxon>Alphaproteobacteria</taxon>
        <taxon>Hyphomicrobiales</taxon>
        <taxon>Stappiaceae</taxon>
        <taxon>Stappia</taxon>
    </lineage>
</organism>
<reference evidence="1 2" key="1">
    <citation type="submission" date="2020-07" db="EMBL/GenBank/DDBJ databases">
        <authorList>
            <person name="Li M."/>
        </authorList>
    </citation>
    <scope>NUCLEOTIDE SEQUENCE [LARGE SCALE GENOMIC DNA]</scope>
    <source>
        <strain evidence="1 2">DSM 23284</strain>
    </source>
</reference>
<proteinExistence type="predicted"/>